<evidence type="ECO:0000313" key="5">
    <source>
        <dbReference type="Proteomes" id="UP000809440"/>
    </source>
</evidence>
<accession>A0A9Q2S0X3</accession>
<dbReference type="GO" id="GO:0003677">
    <property type="term" value="F:DNA binding"/>
    <property type="evidence" value="ECO:0007669"/>
    <property type="project" value="InterPro"/>
</dbReference>
<evidence type="ECO:0008006" key="6">
    <source>
        <dbReference type="Google" id="ProtNLM"/>
    </source>
</evidence>
<dbReference type="EMBL" id="JAFBXE010000003">
    <property type="protein sequence ID" value="MBM2411774.1"/>
    <property type="molecule type" value="Genomic_DNA"/>
</dbReference>
<dbReference type="Gene3D" id="1.10.443.10">
    <property type="entry name" value="Intergrase catalytic core"/>
    <property type="match status" value="1"/>
</dbReference>
<dbReference type="SUPFAM" id="SSF56349">
    <property type="entry name" value="DNA breaking-rejoining enzymes"/>
    <property type="match status" value="1"/>
</dbReference>
<proteinExistence type="predicted"/>
<dbReference type="EMBL" id="JAFBXF010000003">
    <property type="protein sequence ID" value="MBM2416442.1"/>
    <property type="molecule type" value="Genomic_DNA"/>
</dbReference>
<gene>
    <name evidence="2" type="ORF">JQX41_05645</name>
    <name evidence="3" type="ORF">JQX48_05650</name>
</gene>
<dbReference type="Proteomes" id="UP000755667">
    <property type="component" value="Unassembled WGS sequence"/>
</dbReference>
<evidence type="ECO:0000313" key="4">
    <source>
        <dbReference type="Proteomes" id="UP000755667"/>
    </source>
</evidence>
<evidence type="ECO:0000313" key="2">
    <source>
        <dbReference type="EMBL" id="MBM2411774.1"/>
    </source>
</evidence>
<evidence type="ECO:0000256" key="1">
    <source>
        <dbReference type="ARBA" id="ARBA00023172"/>
    </source>
</evidence>
<dbReference type="InterPro" id="IPR011010">
    <property type="entry name" value="DNA_brk_join_enz"/>
</dbReference>
<dbReference type="Proteomes" id="UP000809440">
    <property type="component" value="Unassembled WGS sequence"/>
</dbReference>
<dbReference type="GO" id="GO:0006310">
    <property type="term" value="P:DNA recombination"/>
    <property type="evidence" value="ECO:0007669"/>
    <property type="project" value="UniProtKB-KW"/>
</dbReference>
<reference evidence="2 5" key="1">
    <citation type="submission" date="2021-01" db="EMBL/GenBank/DDBJ databases">
        <title>Diatom-associated Roseobacters Show Island Model of Population Structure.</title>
        <authorList>
            <person name="Qu L."/>
            <person name="Feng X."/>
            <person name="Chen Y."/>
            <person name="Li L."/>
            <person name="Wang X."/>
            <person name="Hu Z."/>
            <person name="Wang H."/>
            <person name="Luo H."/>
        </authorList>
    </citation>
    <scope>NUCLEOTIDE SEQUENCE</scope>
    <source>
        <strain evidence="3 5">CC28-63</strain>
        <strain evidence="2">CC28-69</strain>
    </source>
</reference>
<keyword evidence="1" id="KW-0233">DNA recombination</keyword>
<dbReference type="InterPro" id="IPR013762">
    <property type="entry name" value="Integrase-like_cat_sf"/>
</dbReference>
<protein>
    <recommendedName>
        <fullName evidence="6">Tyr recombinase domain-containing protein</fullName>
    </recommendedName>
</protein>
<comment type="caution">
    <text evidence="2">The sequence shown here is derived from an EMBL/GenBank/DDBJ whole genome shotgun (WGS) entry which is preliminary data.</text>
</comment>
<organism evidence="2 4">
    <name type="scientific">Marivita cryptomonadis</name>
    <dbReference type="NCBI Taxonomy" id="505252"/>
    <lineage>
        <taxon>Bacteria</taxon>
        <taxon>Pseudomonadati</taxon>
        <taxon>Pseudomonadota</taxon>
        <taxon>Alphaproteobacteria</taxon>
        <taxon>Rhodobacterales</taxon>
        <taxon>Roseobacteraceae</taxon>
        <taxon>Marivita</taxon>
    </lineage>
</organism>
<keyword evidence="5" id="KW-1185">Reference proteome</keyword>
<evidence type="ECO:0000313" key="3">
    <source>
        <dbReference type="EMBL" id="MBM2416442.1"/>
    </source>
</evidence>
<dbReference type="RefSeq" id="WP_138488165.1">
    <property type="nucleotide sequence ID" value="NZ_JAFBWU010000003.1"/>
</dbReference>
<sequence length="621" mass="70304">MEFDRMISSLILLSPALSEEVVSKYMATSLRQVLPEFHRKVRMERMTGRGLQDGAWLRDIHKLAVLTLLEDGVHPTFPAHRIDPAWTSAQLEMVLSVYQQEYNRLMSPEARRTIAKRFTETTGATLNSMEHHAQVREADLKVRLAALSSITKRQKETYLSEADALLTSLHSDQVEPVVMADQLAPKLDTATTPPNISKKQARLTPGVDLIAGTFTVAELMKQFSVAQSESTDGAGGYTRDIAGIFWRYARLEGLSDGVAQQRAADLRLFCFVNGVQTIDEVEQWHLRRYADALKEIPKNFLRSVYDQRRSYGQVKAIAANMRRDQVGLADGTIKRHLKTLELFLGRALSEGHVLRFKPELASLRPKTSGRVLDHKRRSVFRLDEVSTVFAHPLWQGHKSPGRRHDRGEMIKKDSRYWVPLILAYTGARRAEIAGLLPSDIVMSDDIPTIVIQSNPWRGIKGEEPGTTDPRKKLTRVVPIHSHLVELGLVEHAARMRALGETFLFPDVIPKPRKGSARSLRPDPAEGVEKFGESLDDMWRKALKIALKGNPRELCMHSLRHYVNDTLLHDPDVLDATRYDITGHAFRGQEQRPYSEISEQTYRDDVSVSIKADAIERLPRLF</sequence>
<name>A0A9Q2S0X3_9RHOB</name>
<dbReference type="AlphaFoldDB" id="A0A9Q2S0X3"/>
<dbReference type="GO" id="GO:0015074">
    <property type="term" value="P:DNA integration"/>
    <property type="evidence" value="ECO:0007669"/>
    <property type="project" value="InterPro"/>
</dbReference>